<evidence type="ECO:0000256" key="1">
    <source>
        <dbReference type="ARBA" id="ARBA00022747"/>
    </source>
</evidence>
<dbReference type="SUPFAM" id="SSF53335">
    <property type="entry name" value="S-adenosyl-L-methionine-dependent methyltransferases"/>
    <property type="match status" value="1"/>
</dbReference>
<keyword evidence="5" id="KW-1185">Reference proteome</keyword>
<dbReference type="PRINTS" id="PR00507">
    <property type="entry name" value="N12N6MTFRASE"/>
</dbReference>
<dbReference type="Gene3D" id="3.40.50.150">
    <property type="entry name" value="Vaccinia Virus protein VP39"/>
    <property type="match status" value="1"/>
</dbReference>
<dbReference type="PANTHER" id="PTHR42998">
    <property type="entry name" value="TYPE I RESTRICTION ENZYME HINDVIIP M PROTEIN-RELATED"/>
    <property type="match status" value="1"/>
</dbReference>
<dbReference type="AlphaFoldDB" id="A0AAJ2ZEG4"/>
<dbReference type="Proteomes" id="UP000477779">
    <property type="component" value="Unassembled WGS sequence"/>
</dbReference>
<dbReference type="GO" id="GO:0003677">
    <property type="term" value="F:DNA binding"/>
    <property type="evidence" value="ECO:0007669"/>
    <property type="project" value="InterPro"/>
</dbReference>
<dbReference type="Pfam" id="PF02384">
    <property type="entry name" value="N6_Mtase"/>
    <property type="match status" value="1"/>
</dbReference>
<dbReference type="CDD" id="cd02440">
    <property type="entry name" value="AdoMet_MTases"/>
    <property type="match status" value="1"/>
</dbReference>
<keyword evidence="3" id="KW-0489">Methyltransferase</keyword>
<protein>
    <submittedName>
        <fullName evidence="3">N-6 DNA methylase</fullName>
    </submittedName>
</protein>
<evidence type="ECO:0000313" key="6">
    <source>
        <dbReference type="Proteomes" id="UP000477779"/>
    </source>
</evidence>
<name>A0AAJ2ZEG4_9ACTN</name>
<keyword evidence="3" id="KW-0808">Transferase</keyword>
<evidence type="ECO:0000313" key="4">
    <source>
        <dbReference type="EMBL" id="QGL47111.1"/>
    </source>
</evidence>
<dbReference type="EMBL" id="CP045309">
    <property type="protein sequence ID" value="QGL47111.1"/>
    <property type="molecule type" value="Genomic_DNA"/>
</dbReference>
<sequence>MPDRDGATVASSDIARLAGVGRAAVSNWRRRFADFPEPVAGSSASPLYALPDVEDWLTRHGKPYDVTPADRLWQSLRGAAADRELGDRLGNLGAFMVALKREPDRWKTLADQPDSVLIANLVDLIRTAVPEFDALLTDVPDQDSATIVRLAAEAVERDSGATVFDFLCERYLEVHSRRHTVTPTWVANLMIALTGAAGGRLLDPACGIGTLLLAGRAAGATELSGQEISISATRVAVARLLLQGDRSRLVVGDSLKGDAFAGEVFDAVVCNPPFAERSWGHDELTNDPRWTYGMPPRGESELAWLQHCLAHVRPGGHVAILMPAAAASRRAGRRIRANLLRAGALRAVISLPGWGTTSPGGPDVWVLRRPDSTDHTHVLLLDATTDRDMVEDSWRSFVADPQTDPQGPSRSVRIIDLLDEDVDLTPARHIAANSASSGARTFRPTRTRLFQAARTLADTLPDLVTPDTSDPLPTTTIGELAKAGAVSIRQAPMGMLTDRGDLPVLTAKDVRLGRPPSGAASVGPGSITLRRGDVVALPPGRHSAVRVVTEDGMLLGPQLLLFRVDLERIDPQFLAGFLRIAQTAPRSGSSSGRADLHRTPLLRLPLDAQREYGAAFQLLSDFQQSVRETAELAESLVALGIAGLADGGLRPGGVGSE</sequence>
<proteinExistence type="predicted"/>
<reference evidence="3 6" key="2">
    <citation type="submission" date="2020-02" db="EMBL/GenBank/DDBJ databases">
        <title>WGS of Micromonospora spp. isolated from hot spring.</title>
        <authorList>
            <person name="Thawai C."/>
        </authorList>
    </citation>
    <scope>NUCLEOTIDE SEQUENCE [LARGE SCALE GENOMIC DNA]</scope>
    <source>
        <strain evidence="3 6">TMS7</strain>
    </source>
</reference>
<dbReference type="InterPro" id="IPR003356">
    <property type="entry name" value="DNA_methylase_A-5"/>
</dbReference>
<dbReference type="GO" id="GO:0032259">
    <property type="term" value="P:methylation"/>
    <property type="evidence" value="ECO:0007669"/>
    <property type="project" value="UniProtKB-KW"/>
</dbReference>
<organism evidence="3 6">
    <name type="scientific">Micromonospora terminaliae</name>
    <dbReference type="NCBI Taxonomy" id="1914461"/>
    <lineage>
        <taxon>Bacteria</taxon>
        <taxon>Bacillati</taxon>
        <taxon>Actinomycetota</taxon>
        <taxon>Actinomycetes</taxon>
        <taxon>Micromonosporales</taxon>
        <taxon>Micromonosporaceae</taxon>
        <taxon>Micromonospora</taxon>
    </lineage>
</organism>
<dbReference type="InterPro" id="IPR002052">
    <property type="entry name" value="DNA_methylase_N6_adenine_CS"/>
</dbReference>
<dbReference type="InterPro" id="IPR052916">
    <property type="entry name" value="Type-I_RE_MTase_Subunit"/>
</dbReference>
<dbReference type="Proteomes" id="UP000402241">
    <property type="component" value="Chromosome"/>
</dbReference>
<evidence type="ECO:0000313" key="5">
    <source>
        <dbReference type="Proteomes" id="UP000402241"/>
    </source>
</evidence>
<dbReference type="EMBL" id="JAAHBZ010000003">
    <property type="protein sequence ID" value="NES28146.1"/>
    <property type="molecule type" value="Genomic_DNA"/>
</dbReference>
<dbReference type="PROSITE" id="PS00092">
    <property type="entry name" value="N6_MTASE"/>
    <property type="match status" value="1"/>
</dbReference>
<keyword evidence="1" id="KW-0680">Restriction system</keyword>
<dbReference type="PANTHER" id="PTHR42998:SF1">
    <property type="entry name" value="TYPE I RESTRICTION ENZYME HINDI METHYLASE SUBUNIT"/>
    <property type="match status" value="1"/>
</dbReference>
<dbReference type="InterPro" id="IPR029063">
    <property type="entry name" value="SAM-dependent_MTases_sf"/>
</dbReference>
<evidence type="ECO:0000313" key="3">
    <source>
        <dbReference type="EMBL" id="NES28146.1"/>
    </source>
</evidence>
<reference evidence="4 5" key="1">
    <citation type="submission" date="2019-10" db="EMBL/GenBank/DDBJ databases">
        <title>Genome Sequence of Micromonospora terminaliae DSM 101760.</title>
        <authorList>
            <person name="Guo L."/>
        </authorList>
    </citation>
    <scope>NUCLEOTIDE SEQUENCE [LARGE SCALE GENOMIC DNA]</scope>
    <source>
        <strain evidence="4 5">DSM 101760</strain>
    </source>
</reference>
<evidence type="ECO:0000259" key="2">
    <source>
        <dbReference type="Pfam" id="PF02384"/>
    </source>
</evidence>
<dbReference type="GO" id="GO:0008170">
    <property type="term" value="F:N-methyltransferase activity"/>
    <property type="evidence" value="ECO:0007669"/>
    <property type="project" value="InterPro"/>
</dbReference>
<feature type="domain" description="DNA methylase adenine-specific" evidence="2">
    <location>
        <begin position="162"/>
        <end position="391"/>
    </location>
</feature>
<gene>
    <name evidence="3" type="ORF">G3561_11390</name>
    <name evidence="4" type="ORF">GCE86_08645</name>
</gene>
<accession>A0AAJ2ZEG4</accession>
<dbReference type="GO" id="GO:0009307">
    <property type="term" value="P:DNA restriction-modification system"/>
    <property type="evidence" value="ECO:0007669"/>
    <property type="project" value="UniProtKB-KW"/>
</dbReference>